<name>A0A127A4J3_9MICC</name>
<evidence type="ECO:0000256" key="1">
    <source>
        <dbReference type="SAM" id="MobiDB-lite"/>
    </source>
</evidence>
<reference evidence="2 3" key="1">
    <citation type="submission" date="2016-02" db="EMBL/GenBank/DDBJ databases">
        <title>Complete genome of Sinomonas atrocyanea KCTC 3377.</title>
        <authorList>
            <person name="Kim K.M."/>
        </authorList>
    </citation>
    <scope>NUCLEOTIDE SEQUENCE [LARGE SCALE GENOMIC DNA]</scope>
    <source>
        <strain evidence="2 3">KCTC 3377</strain>
    </source>
</reference>
<feature type="compositionally biased region" description="Basic and acidic residues" evidence="1">
    <location>
        <begin position="178"/>
        <end position="191"/>
    </location>
</feature>
<dbReference type="PANTHER" id="PTHR43384:SF14">
    <property type="entry name" value="ESX-1 SECRETION-ASSOCIATED PROTEIN ESPI"/>
    <property type="match status" value="1"/>
</dbReference>
<dbReference type="STRING" id="37927.SA2016_3751"/>
<dbReference type="GO" id="GO:0005524">
    <property type="term" value="F:ATP binding"/>
    <property type="evidence" value="ECO:0007669"/>
    <property type="project" value="TreeGrafter"/>
</dbReference>
<dbReference type="GO" id="GO:0051782">
    <property type="term" value="P:negative regulation of cell division"/>
    <property type="evidence" value="ECO:0007669"/>
    <property type="project" value="TreeGrafter"/>
</dbReference>
<dbReference type="InterPro" id="IPR027417">
    <property type="entry name" value="P-loop_NTPase"/>
</dbReference>
<dbReference type="KEGG" id="satk:SA2016_3751"/>
<gene>
    <name evidence="2" type="ORF">SA2016_3751</name>
</gene>
<feature type="region of interest" description="Disordered" evidence="1">
    <location>
        <begin position="77"/>
        <end position="110"/>
    </location>
</feature>
<dbReference type="PATRIC" id="fig|37927.3.peg.3846"/>
<dbReference type="GO" id="GO:0016887">
    <property type="term" value="F:ATP hydrolysis activity"/>
    <property type="evidence" value="ECO:0007669"/>
    <property type="project" value="TreeGrafter"/>
</dbReference>
<dbReference type="EMBL" id="CP014518">
    <property type="protein sequence ID" value="AMM34408.1"/>
    <property type="molecule type" value="Genomic_DNA"/>
</dbReference>
<evidence type="ECO:0000313" key="2">
    <source>
        <dbReference type="EMBL" id="AMM34408.1"/>
    </source>
</evidence>
<feature type="compositionally biased region" description="Low complexity" evidence="1">
    <location>
        <begin position="144"/>
        <end position="165"/>
    </location>
</feature>
<dbReference type="AlphaFoldDB" id="A0A127A4J3"/>
<sequence>MTQIDAVLSITGEAQITGSDGRTWRAAYPDLETARESVHATAVATAAEIDAPVHLKISEPAGEQRLLVHGNGEFAVDAPQGSAGPSGFEATGFDASGFPPAPAHAPGHASVQIDPASVAPAFPSHAPARPAAFEAASFEPAAFEPAASEPASFEPASFEPAVPQSVPAPAPEPAPTRDGARDDARAEVPLRERRRRPTAADFAASRPAVPQSPAREGWQGAMNTLSGGALRLAPGDREMTRREWRASVQRGLAGHKCVVFVNLKGGASKTTSCYLTAATLGRVRGGNVLAWDNNENKGTLGDRAMPASHDHTAADLLANIDRFAQPSNAHELVNYVRAQGENKFHVLASQNQAGDKEVIDGSAFVQLHTVLRQFYHLALVDTGNASTAGTWQAAVEIADEIVLVAMNKEDSSKTLAATVDTLVDMGFADKLSRGILLVTQPAIPSKNRKARAVANEERLARIREHFGHYVRKIVVAPHDEALDDGADIIFENLAPETQEAYLEATAAIVDGL</sequence>
<proteinExistence type="predicted"/>
<dbReference type="SUPFAM" id="SSF52540">
    <property type="entry name" value="P-loop containing nucleoside triphosphate hydrolases"/>
    <property type="match status" value="1"/>
</dbReference>
<accession>A0A127A4J3</accession>
<dbReference type="PANTHER" id="PTHR43384">
    <property type="entry name" value="SEPTUM SITE-DETERMINING PROTEIN MIND HOMOLOG, CHLOROPLASTIC-RELATED"/>
    <property type="match status" value="1"/>
</dbReference>
<dbReference type="RefSeq" id="WP_066501062.1">
    <property type="nucleotide sequence ID" value="NZ_BJMO01000057.1"/>
</dbReference>
<organism evidence="2 3">
    <name type="scientific">Sinomonas atrocyanea</name>
    <dbReference type="NCBI Taxonomy" id="37927"/>
    <lineage>
        <taxon>Bacteria</taxon>
        <taxon>Bacillati</taxon>
        <taxon>Actinomycetota</taxon>
        <taxon>Actinomycetes</taxon>
        <taxon>Micrococcales</taxon>
        <taxon>Micrococcaceae</taxon>
        <taxon>Sinomonas</taxon>
    </lineage>
</organism>
<evidence type="ECO:0000313" key="3">
    <source>
        <dbReference type="Proteomes" id="UP000070134"/>
    </source>
</evidence>
<dbReference type="Proteomes" id="UP000070134">
    <property type="component" value="Chromosome"/>
</dbReference>
<protein>
    <submittedName>
        <fullName evidence="2">Putative CobQ/CobB/MinD/ParA nucleotide binding protein</fullName>
    </submittedName>
</protein>
<dbReference type="GO" id="GO:0009898">
    <property type="term" value="C:cytoplasmic side of plasma membrane"/>
    <property type="evidence" value="ECO:0007669"/>
    <property type="project" value="TreeGrafter"/>
</dbReference>
<dbReference type="GO" id="GO:0005829">
    <property type="term" value="C:cytosol"/>
    <property type="evidence" value="ECO:0007669"/>
    <property type="project" value="TreeGrafter"/>
</dbReference>
<dbReference type="Gene3D" id="3.40.50.300">
    <property type="entry name" value="P-loop containing nucleotide triphosphate hydrolases"/>
    <property type="match status" value="1"/>
</dbReference>
<keyword evidence="3" id="KW-1185">Reference proteome</keyword>
<feature type="region of interest" description="Disordered" evidence="1">
    <location>
        <begin position="144"/>
        <end position="217"/>
    </location>
</feature>
<dbReference type="InterPro" id="IPR050625">
    <property type="entry name" value="ParA/MinD_ATPase"/>
</dbReference>
<dbReference type="OrthoDB" id="4640801at2"/>